<dbReference type="AlphaFoldDB" id="X6MEZ9"/>
<gene>
    <name evidence="2" type="ORF">RFI_25135</name>
</gene>
<accession>X6MEZ9</accession>
<evidence type="ECO:0000313" key="3">
    <source>
        <dbReference type="Proteomes" id="UP000023152"/>
    </source>
</evidence>
<keyword evidence="3" id="KW-1185">Reference proteome</keyword>
<name>X6MEZ9_RETFI</name>
<comment type="caution">
    <text evidence="2">The sequence shown here is derived from an EMBL/GenBank/DDBJ whole genome shotgun (WGS) entry which is preliminary data.</text>
</comment>
<dbReference type="EMBL" id="ASPP01021597">
    <property type="protein sequence ID" value="ETO12241.1"/>
    <property type="molecule type" value="Genomic_DNA"/>
</dbReference>
<reference evidence="2 3" key="1">
    <citation type="journal article" date="2013" name="Curr. Biol.">
        <title>The Genome of the Foraminiferan Reticulomyxa filosa.</title>
        <authorList>
            <person name="Glockner G."/>
            <person name="Hulsmann N."/>
            <person name="Schleicher M."/>
            <person name="Noegel A.A."/>
            <person name="Eichinger L."/>
            <person name="Gallinger C."/>
            <person name="Pawlowski J."/>
            <person name="Sierra R."/>
            <person name="Euteneuer U."/>
            <person name="Pillet L."/>
            <person name="Moustafa A."/>
            <person name="Platzer M."/>
            <person name="Groth M."/>
            <person name="Szafranski K."/>
            <person name="Schliwa M."/>
        </authorList>
    </citation>
    <scope>NUCLEOTIDE SEQUENCE [LARGE SCALE GENOMIC DNA]</scope>
</reference>
<dbReference type="Proteomes" id="UP000023152">
    <property type="component" value="Unassembled WGS sequence"/>
</dbReference>
<evidence type="ECO:0000256" key="1">
    <source>
        <dbReference type="SAM" id="MobiDB-lite"/>
    </source>
</evidence>
<evidence type="ECO:0000313" key="2">
    <source>
        <dbReference type="EMBL" id="ETO12241.1"/>
    </source>
</evidence>
<protein>
    <submittedName>
        <fullName evidence="2">Uncharacterized protein</fullName>
    </submittedName>
</protein>
<feature type="compositionally biased region" description="Basic and acidic residues" evidence="1">
    <location>
        <begin position="56"/>
        <end position="71"/>
    </location>
</feature>
<proteinExistence type="predicted"/>
<feature type="region of interest" description="Disordered" evidence="1">
    <location>
        <begin position="43"/>
        <end position="71"/>
    </location>
</feature>
<sequence>MQQQFQLPPMLQAVLQVRLPSRENVRGNKKIYLKKGRLFCGSGEQPQYEELPYNRNEYKHAEEPKENEEKSKLKDIMDEIPNGYEVIDACGSQFKKIAPYVNKALTWGWIPLCVYFGLKQGTHKYYPSEDLRLPEELAGTQFERKPSWTDTVPFIGSAGSGQSGLFSSV</sequence>
<organism evidence="2 3">
    <name type="scientific">Reticulomyxa filosa</name>
    <dbReference type="NCBI Taxonomy" id="46433"/>
    <lineage>
        <taxon>Eukaryota</taxon>
        <taxon>Sar</taxon>
        <taxon>Rhizaria</taxon>
        <taxon>Retaria</taxon>
        <taxon>Foraminifera</taxon>
        <taxon>Monothalamids</taxon>
        <taxon>Reticulomyxidae</taxon>
        <taxon>Reticulomyxa</taxon>
    </lineage>
</organism>